<accession>A0AAN7YKQ5</accession>
<dbReference type="InterPro" id="IPR012677">
    <property type="entry name" value="Nucleotide-bd_a/b_plait_sf"/>
</dbReference>
<proteinExistence type="predicted"/>
<dbReference type="InterPro" id="IPR035979">
    <property type="entry name" value="RBD_domain_sf"/>
</dbReference>
<reference evidence="5" key="1">
    <citation type="submission" date="2023-08" db="EMBL/GenBank/DDBJ databases">
        <title>Black Yeasts Isolated from many extreme environments.</title>
        <authorList>
            <person name="Coleine C."/>
            <person name="Stajich J.E."/>
            <person name="Selbmann L."/>
        </authorList>
    </citation>
    <scope>NUCLEOTIDE SEQUENCE</scope>
    <source>
        <strain evidence="5">CCFEE 5401</strain>
    </source>
</reference>
<evidence type="ECO:0000313" key="6">
    <source>
        <dbReference type="Proteomes" id="UP001310890"/>
    </source>
</evidence>
<evidence type="ECO:0000256" key="3">
    <source>
        <dbReference type="SAM" id="MobiDB-lite"/>
    </source>
</evidence>
<feature type="domain" description="RRM" evidence="4">
    <location>
        <begin position="236"/>
        <end position="314"/>
    </location>
</feature>
<dbReference type="GO" id="GO:0003729">
    <property type="term" value="F:mRNA binding"/>
    <property type="evidence" value="ECO:0007669"/>
    <property type="project" value="TreeGrafter"/>
</dbReference>
<name>A0AAN7YKQ5_9PEZI</name>
<dbReference type="Proteomes" id="UP001310890">
    <property type="component" value="Unassembled WGS sequence"/>
</dbReference>
<feature type="region of interest" description="Disordered" evidence="3">
    <location>
        <begin position="312"/>
        <end position="337"/>
    </location>
</feature>
<organism evidence="5 6">
    <name type="scientific">Meristemomyces frigidus</name>
    <dbReference type="NCBI Taxonomy" id="1508187"/>
    <lineage>
        <taxon>Eukaryota</taxon>
        <taxon>Fungi</taxon>
        <taxon>Dikarya</taxon>
        <taxon>Ascomycota</taxon>
        <taxon>Pezizomycotina</taxon>
        <taxon>Dothideomycetes</taxon>
        <taxon>Dothideomycetidae</taxon>
        <taxon>Mycosphaerellales</taxon>
        <taxon>Teratosphaeriaceae</taxon>
        <taxon>Meristemomyces</taxon>
    </lineage>
</organism>
<keyword evidence="1 2" id="KW-0694">RNA-binding</keyword>
<dbReference type="AlphaFoldDB" id="A0AAN7YKQ5"/>
<protein>
    <recommendedName>
        <fullName evidence="4">RRM domain-containing protein</fullName>
    </recommendedName>
</protein>
<dbReference type="Pfam" id="PF00076">
    <property type="entry name" value="RRM_1"/>
    <property type="match status" value="1"/>
</dbReference>
<dbReference type="Gene3D" id="3.30.70.330">
    <property type="match status" value="2"/>
</dbReference>
<feature type="compositionally biased region" description="Polar residues" evidence="3">
    <location>
        <begin position="326"/>
        <end position="337"/>
    </location>
</feature>
<dbReference type="InterPro" id="IPR050374">
    <property type="entry name" value="RRT5_SRSF_SR"/>
</dbReference>
<sequence length="352" mass="38366">MAGGLRSNNAGGEYFFVIENLPRRYTWQDLKDLIRREASHGVWAEMAFYPNGQTGGKGHARVKRQDEARNLYRYLTTSVIEGRQVRVHLWDTSGLEQPDLLRCNCELPHMTQNNPAQSMEISQMALATGWVPATTVQHSPPTTNVTQYTTMAPVQYAPAPQVQVSMNSTQLTGAMANMSLGARDPGGRYATAHAQQQYNQLQQAQAGRSPSKGAYAMSVSSLPVNIRNGLVRTEVRGVFVSGLSYQARPNDVEALFEKAGEISRCDVQKDTSTGRSKGKATIKYTTAAGAAQAISLLDGRTYLGMKLKVRADTETTPVSAPPNPLASRSSQPVIVNGSQSEVLRKDSAFQEA</sequence>
<dbReference type="InterPro" id="IPR000504">
    <property type="entry name" value="RRM_dom"/>
</dbReference>
<evidence type="ECO:0000256" key="2">
    <source>
        <dbReference type="PROSITE-ProRule" id="PRU00176"/>
    </source>
</evidence>
<dbReference type="GO" id="GO:0005737">
    <property type="term" value="C:cytoplasm"/>
    <property type="evidence" value="ECO:0007669"/>
    <property type="project" value="TreeGrafter"/>
</dbReference>
<evidence type="ECO:0000256" key="1">
    <source>
        <dbReference type="ARBA" id="ARBA00022884"/>
    </source>
</evidence>
<gene>
    <name evidence="5" type="ORF">LTR62_003378</name>
</gene>
<evidence type="ECO:0000259" key="4">
    <source>
        <dbReference type="PROSITE" id="PS50102"/>
    </source>
</evidence>
<evidence type="ECO:0000313" key="5">
    <source>
        <dbReference type="EMBL" id="KAK5113509.1"/>
    </source>
</evidence>
<dbReference type="EMBL" id="JAVRRL010000023">
    <property type="protein sequence ID" value="KAK5113509.1"/>
    <property type="molecule type" value="Genomic_DNA"/>
</dbReference>
<dbReference type="SUPFAM" id="SSF54928">
    <property type="entry name" value="RNA-binding domain, RBD"/>
    <property type="match status" value="2"/>
</dbReference>
<dbReference type="CDD" id="cd00590">
    <property type="entry name" value="RRM_SF"/>
    <property type="match status" value="1"/>
</dbReference>
<dbReference type="GO" id="GO:0005634">
    <property type="term" value="C:nucleus"/>
    <property type="evidence" value="ECO:0007669"/>
    <property type="project" value="TreeGrafter"/>
</dbReference>
<dbReference type="PANTHER" id="PTHR23003">
    <property type="entry name" value="RNA RECOGNITION MOTIF RRM DOMAIN CONTAINING PROTEIN"/>
    <property type="match status" value="1"/>
</dbReference>
<dbReference type="SMART" id="SM00360">
    <property type="entry name" value="RRM"/>
    <property type="match status" value="2"/>
</dbReference>
<dbReference type="PROSITE" id="PS50102">
    <property type="entry name" value="RRM"/>
    <property type="match status" value="1"/>
</dbReference>
<comment type="caution">
    <text evidence="5">The sequence shown here is derived from an EMBL/GenBank/DDBJ whole genome shotgun (WGS) entry which is preliminary data.</text>
</comment>